<gene>
    <name evidence="1" type="ORF">V5799_013824</name>
</gene>
<dbReference type="AlphaFoldDB" id="A0AAQ4E4T3"/>
<dbReference type="Proteomes" id="UP001321473">
    <property type="component" value="Unassembled WGS sequence"/>
</dbReference>
<organism evidence="1 2">
    <name type="scientific">Amblyomma americanum</name>
    <name type="common">Lone star tick</name>
    <dbReference type="NCBI Taxonomy" id="6943"/>
    <lineage>
        <taxon>Eukaryota</taxon>
        <taxon>Metazoa</taxon>
        <taxon>Ecdysozoa</taxon>
        <taxon>Arthropoda</taxon>
        <taxon>Chelicerata</taxon>
        <taxon>Arachnida</taxon>
        <taxon>Acari</taxon>
        <taxon>Parasitiformes</taxon>
        <taxon>Ixodida</taxon>
        <taxon>Ixodoidea</taxon>
        <taxon>Ixodidae</taxon>
        <taxon>Amblyomminae</taxon>
        <taxon>Amblyomma</taxon>
    </lineage>
</organism>
<comment type="caution">
    <text evidence="1">The sequence shown here is derived from an EMBL/GenBank/DDBJ whole genome shotgun (WGS) entry which is preliminary data.</text>
</comment>
<protein>
    <submittedName>
        <fullName evidence="1">Uncharacterized protein</fullName>
    </submittedName>
</protein>
<evidence type="ECO:0000313" key="1">
    <source>
        <dbReference type="EMBL" id="KAK8769711.1"/>
    </source>
</evidence>
<proteinExistence type="predicted"/>
<name>A0AAQ4E4T3_AMBAM</name>
<keyword evidence="2" id="KW-1185">Reference proteome</keyword>
<accession>A0AAQ4E4T3</accession>
<dbReference type="EMBL" id="JARKHS020022221">
    <property type="protein sequence ID" value="KAK8769711.1"/>
    <property type="molecule type" value="Genomic_DNA"/>
</dbReference>
<reference evidence="1 2" key="1">
    <citation type="journal article" date="2023" name="Arcadia Sci">
        <title>De novo assembly of a long-read Amblyomma americanum tick genome.</title>
        <authorList>
            <person name="Chou S."/>
            <person name="Poskanzer K.E."/>
            <person name="Rollins M."/>
            <person name="Thuy-Boun P.S."/>
        </authorList>
    </citation>
    <scope>NUCLEOTIDE SEQUENCE [LARGE SCALE GENOMIC DNA]</scope>
    <source>
        <strain evidence="1">F_SG_1</strain>
        <tissue evidence="1">Salivary glands</tissue>
    </source>
</reference>
<sequence length="114" mass="12529">MASTKRLKPFTFFGRVSQGTTTLDLTKILVKRFSKTELGGVKDVTRSKYEVFLKTTAAVERFLQGPGVEAEGTAVVFEYKGTRAKLVDMFGYSAEHQNVELASAPDFGKIVSVT</sequence>
<evidence type="ECO:0000313" key="2">
    <source>
        <dbReference type="Proteomes" id="UP001321473"/>
    </source>
</evidence>